<name>A0A8X7XB06_POLSE</name>
<dbReference type="GO" id="GO:0005737">
    <property type="term" value="C:cytoplasm"/>
    <property type="evidence" value="ECO:0007669"/>
    <property type="project" value="TreeGrafter"/>
</dbReference>
<organism evidence="12 13">
    <name type="scientific">Polypterus senegalus</name>
    <name type="common">Senegal bichir</name>
    <dbReference type="NCBI Taxonomy" id="55291"/>
    <lineage>
        <taxon>Eukaryota</taxon>
        <taxon>Metazoa</taxon>
        <taxon>Chordata</taxon>
        <taxon>Craniata</taxon>
        <taxon>Vertebrata</taxon>
        <taxon>Euteleostomi</taxon>
        <taxon>Actinopterygii</taxon>
        <taxon>Polypteriformes</taxon>
        <taxon>Polypteridae</taxon>
        <taxon>Polypterus</taxon>
    </lineage>
</organism>
<evidence type="ECO:0000313" key="12">
    <source>
        <dbReference type="EMBL" id="KAG2464359.1"/>
    </source>
</evidence>
<protein>
    <recommendedName>
        <fullName evidence="2">non-specific serine/threonine protein kinase</fullName>
        <ecNumber evidence="2">2.7.11.1</ecNumber>
    </recommendedName>
</protein>
<dbReference type="Gene3D" id="3.30.200.20">
    <property type="entry name" value="Phosphorylase Kinase, domain 1"/>
    <property type="match status" value="2"/>
</dbReference>
<accession>A0A8X7XB06</accession>
<gene>
    <name evidence="12" type="primary">Pim3_3</name>
    <name evidence="12" type="ORF">GTO96_0002378</name>
</gene>
<feature type="transmembrane region" description="Helical" evidence="10">
    <location>
        <begin position="275"/>
        <end position="294"/>
    </location>
</feature>
<dbReference type="AlphaFoldDB" id="A0A8X7XB06"/>
<dbReference type="PROSITE" id="PS50011">
    <property type="entry name" value="PROTEIN_KINASE_DOM"/>
    <property type="match status" value="3"/>
</dbReference>
<dbReference type="InterPro" id="IPR051138">
    <property type="entry name" value="PIM_Ser/Thr_kinase"/>
</dbReference>
<comment type="similarity">
    <text evidence="1">Belongs to the protein kinase superfamily. CAMK Ser/Thr protein kinase family. PIM subfamily.</text>
</comment>
<feature type="transmembrane region" description="Helical" evidence="10">
    <location>
        <begin position="487"/>
        <end position="511"/>
    </location>
</feature>
<keyword evidence="13" id="KW-1185">Reference proteome</keyword>
<dbReference type="Pfam" id="PF00069">
    <property type="entry name" value="Pkinase"/>
    <property type="match status" value="3"/>
</dbReference>
<evidence type="ECO:0000256" key="10">
    <source>
        <dbReference type="SAM" id="Phobius"/>
    </source>
</evidence>
<keyword evidence="10" id="KW-0472">Membrane</keyword>
<evidence type="ECO:0000256" key="1">
    <source>
        <dbReference type="ARBA" id="ARBA00005505"/>
    </source>
</evidence>
<proteinExistence type="inferred from homology"/>
<dbReference type="Gene3D" id="1.10.510.10">
    <property type="entry name" value="Transferase(Phosphotransferase) domain 1"/>
    <property type="match status" value="3"/>
</dbReference>
<dbReference type="SUPFAM" id="SSF56112">
    <property type="entry name" value="Protein kinase-like (PK-like)"/>
    <property type="match status" value="3"/>
</dbReference>
<evidence type="ECO:0000313" key="13">
    <source>
        <dbReference type="Proteomes" id="UP000886611"/>
    </source>
</evidence>
<keyword evidence="5" id="KW-0547">Nucleotide-binding</keyword>
<dbReference type="PROSITE" id="PS00108">
    <property type="entry name" value="PROTEIN_KINASE_ST"/>
    <property type="match status" value="1"/>
</dbReference>
<dbReference type="InterPro" id="IPR008271">
    <property type="entry name" value="Ser/Thr_kinase_AS"/>
</dbReference>
<keyword evidence="10" id="KW-0812">Transmembrane</keyword>
<reference evidence="12 13" key="1">
    <citation type="journal article" date="2021" name="Cell">
        <title>Tracing the genetic footprints of vertebrate landing in non-teleost ray-finned fishes.</title>
        <authorList>
            <person name="Bi X."/>
            <person name="Wang K."/>
            <person name="Yang L."/>
            <person name="Pan H."/>
            <person name="Jiang H."/>
            <person name="Wei Q."/>
            <person name="Fang M."/>
            <person name="Yu H."/>
            <person name="Zhu C."/>
            <person name="Cai Y."/>
            <person name="He Y."/>
            <person name="Gan X."/>
            <person name="Zeng H."/>
            <person name="Yu D."/>
            <person name="Zhu Y."/>
            <person name="Jiang H."/>
            <person name="Qiu Q."/>
            <person name="Yang H."/>
            <person name="Zhang Y.E."/>
            <person name="Wang W."/>
            <person name="Zhu M."/>
            <person name="He S."/>
            <person name="Zhang G."/>
        </authorList>
    </citation>
    <scope>NUCLEOTIDE SEQUENCE [LARGE SCALE GENOMIC DNA]</scope>
    <source>
        <strain evidence="12">Bchr_013</strain>
    </source>
</reference>
<sequence length="532" mass="60750">MNNILIQIHTCQIKLMNFEGASQLREGEYTTFRGALKYAPPEWFTKKRYEAAPATVWALGVVLYALVFGVFPFETCKDTVKGNIAFPKNITRDWLSLMYEYELQSLLVTGSFGGFYTARRIIDGLPPGEMRPVPLEIVLMNHIAKAPTSPGVIQLLNWCVSSYNVFLIFDLPEHCVDLDKFVFNNPRYLDESLVRCIFQQIVEAIQHCQERGVYHRDLKMSNVLIQSHSCQIKLINFGCGSHLREGEYTSYRGTLKYAPPEWFVKQRFQAVPATVWSLGVVLYALIFGILPFGTKEETIKGKLRFPCVISPDWIAYLEDYDVESLLGKGAFGEVYAARKKLNGVPPGEQQLIPLEVALMKMAGRSPSSSLVIQLLDWCMDPYDVLLILERPEPCMDLRDFVFESEEYLEEPLVQHIFRQIVEAVKHCHSRGVFHRDVKMNNILIQLHTCQIKLIDFGCGAQLQEGEYNSYRGTLEYAPPECFIEQRYLAVPATVWSLGVVLYALVCGFLPFETREETIKGKVTFPRKVSRGE</sequence>
<feature type="domain" description="Protein kinase" evidence="11">
    <location>
        <begin position="320"/>
        <end position="532"/>
    </location>
</feature>
<keyword evidence="7" id="KW-0067">ATP-binding</keyword>
<dbReference type="InterPro" id="IPR011009">
    <property type="entry name" value="Kinase-like_dom_sf"/>
</dbReference>
<comment type="caution">
    <text evidence="12">The sequence shown here is derived from an EMBL/GenBank/DDBJ whole genome shotgun (WGS) entry which is preliminary data.</text>
</comment>
<comment type="catalytic activity">
    <reaction evidence="8">
        <text>L-threonyl-[protein] + ATP = O-phospho-L-threonyl-[protein] + ADP + H(+)</text>
        <dbReference type="Rhea" id="RHEA:46608"/>
        <dbReference type="Rhea" id="RHEA-COMP:11060"/>
        <dbReference type="Rhea" id="RHEA-COMP:11605"/>
        <dbReference type="ChEBI" id="CHEBI:15378"/>
        <dbReference type="ChEBI" id="CHEBI:30013"/>
        <dbReference type="ChEBI" id="CHEBI:30616"/>
        <dbReference type="ChEBI" id="CHEBI:61977"/>
        <dbReference type="ChEBI" id="CHEBI:456216"/>
        <dbReference type="EC" id="2.7.11.1"/>
    </reaction>
</comment>
<feature type="non-terminal residue" evidence="12">
    <location>
        <position position="1"/>
    </location>
</feature>
<evidence type="ECO:0000256" key="3">
    <source>
        <dbReference type="ARBA" id="ARBA00022527"/>
    </source>
</evidence>
<evidence type="ECO:0000256" key="2">
    <source>
        <dbReference type="ARBA" id="ARBA00012513"/>
    </source>
</evidence>
<dbReference type="SMART" id="SM00220">
    <property type="entry name" value="S_TKc"/>
    <property type="match status" value="2"/>
</dbReference>
<dbReference type="PANTHER" id="PTHR22984">
    <property type="entry name" value="SERINE/THREONINE-PROTEIN KINASE PIM"/>
    <property type="match status" value="1"/>
</dbReference>
<keyword evidence="10" id="KW-1133">Transmembrane helix</keyword>
<evidence type="ECO:0000259" key="11">
    <source>
        <dbReference type="PROSITE" id="PS50011"/>
    </source>
</evidence>
<keyword evidence="3" id="KW-0723">Serine/threonine-protein kinase</keyword>
<dbReference type="GO" id="GO:0004674">
    <property type="term" value="F:protein serine/threonine kinase activity"/>
    <property type="evidence" value="ECO:0007669"/>
    <property type="project" value="UniProtKB-KW"/>
</dbReference>
<dbReference type="Proteomes" id="UP000886611">
    <property type="component" value="Unassembled WGS sequence"/>
</dbReference>
<evidence type="ECO:0000256" key="6">
    <source>
        <dbReference type="ARBA" id="ARBA00022777"/>
    </source>
</evidence>
<keyword evidence="6 12" id="KW-0418">Kinase</keyword>
<dbReference type="EMBL" id="JAATIS010003638">
    <property type="protein sequence ID" value="KAG2464359.1"/>
    <property type="molecule type" value="Genomic_DNA"/>
</dbReference>
<dbReference type="GO" id="GO:0005524">
    <property type="term" value="F:ATP binding"/>
    <property type="evidence" value="ECO:0007669"/>
    <property type="project" value="UniProtKB-KW"/>
</dbReference>
<evidence type="ECO:0000256" key="4">
    <source>
        <dbReference type="ARBA" id="ARBA00022679"/>
    </source>
</evidence>
<feature type="domain" description="Protein kinase" evidence="11">
    <location>
        <begin position="1"/>
        <end position="107"/>
    </location>
</feature>
<evidence type="ECO:0000256" key="8">
    <source>
        <dbReference type="ARBA" id="ARBA00047899"/>
    </source>
</evidence>
<feature type="non-terminal residue" evidence="12">
    <location>
        <position position="532"/>
    </location>
</feature>
<keyword evidence="4" id="KW-0808">Transferase</keyword>
<comment type="catalytic activity">
    <reaction evidence="9">
        <text>L-seryl-[protein] + ATP = O-phospho-L-seryl-[protein] + ADP + H(+)</text>
        <dbReference type="Rhea" id="RHEA:17989"/>
        <dbReference type="Rhea" id="RHEA-COMP:9863"/>
        <dbReference type="Rhea" id="RHEA-COMP:11604"/>
        <dbReference type="ChEBI" id="CHEBI:15378"/>
        <dbReference type="ChEBI" id="CHEBI:29999"/>
        <dbReference type="ChEBI" id="CHEBI:30616"/>
        <dbReference type="ChEBI" id="CHEBI:83421"/>
        <dbReference type="ChEBI" id="CHEBI:456216"/>
        <dbReference type="EC" id="2.7.11.1"/>
    </reaction>
</comment>
<evidence type="ECO:0000256" key="9">
    <source>
        <dbReference type="ARBA" id="ARBA00048679"/>
    </source>
</evidence>
<dbReference type="InterPro" id="IPR000719">
    <property type="entry name" value="Prot_kinase_dom"/>
</dbReference>
<feature type="domain" description="Protein kinase" evidence="11">
    <location>
        <begin position="101"/>
        <end position="326"/>
    </location>
</feature>
<evidence type="ECO:0000256" key="7">
    <source>
        <dbReference type="ARBA" id="ARBA00022840"/>
    </source>
</evidence>
<dbReference type="PANTHER" id="PTHR22984:SF11">
    <property type="entry name" value="AURORA KINASE-RELATED"/>
    <property type="match status" value="1"/>
</dbReference>
<evidence type="ECO:0000256" key="5">
    <source>
        <dbReference type="ARBA" id="ARBA00022741"/>
    </source>
</evidence>
<dbReference type="EC" id="2.7.11.1" evidence="2"/>
<feature type="transmembrane region" description="Helical" evidence="10">
    <location>
        <begin position="54"/>
        <end position="73"/>
    </location>
</feature>